<dbReference type="AlphaFoldDB" id="A0A1P8UP03"/>
<dbReference type="KEGG" id="paby:Ga0080574_TMP767"/>
<organism evidence="1 2">
    <name type="scientific">Salipiger abyssi</name>
    <dbReference type="NCBI Taxonomy" id="1250539"/>
    <lineage>
        <taxon>Bacteria</taxon>
        <taxon>Pseudomonadati</taxon>
        <taxon>Pseudomonadota</taxon>
        <taxon>Alphaproteobacteria</taxon>
        <taxon>Rhodobacterales</taxon>
        <taxon>Roseobacteraceae</taxon>
        <taxon>Salipiger</taxon>
    </lineage>
</organism>
<reference evidence="1 2" key="1">
    <citation type="submission" date="2016-04" db="EMBL/GenBank/DDBJ databases">
        <title>Deep-sea bacteria in the southern Pacific.</title>
        <authorList>
            <person name="Tang K."/>
        </authorList>
    </citation>
    <scope>NUCLEOTIDE SEQUENCE [LARGE SCALE GENOMIC DNA]</scope>
    <source>
        <strain evidence="1 2">JLT2014</strain>
    </source>
</reference>
<evidence type="ECO:0000313" key="1">
    <source>
        <dbReference type="EMBL" id="APZ51101.1"/>
    </source>
</evidence>
<gene>
    <name evidence="1" type="ORF">Ga0080574_TMP767</name>
</gene>
<protein>
    <submittedName>
        <fullName evidence="1">Uncharacterized protein</fullName>
    </submittedName>
</protein>
<evidence type="ECO:0000313" key="2">
    <source>
        <dbReference type="Proteomes" id="UP000187059"/>
    </source>
</evidence>
<dbReference type="RefSeq" id="WP_076695369.1">
    <property type="nucleotide sequence ID" value="NZ_CP015093.1"/>
</dbReference>
<accession>A0A1P8UP03</accession>
<keyword evidence="2" id="KW-1185">Reference proteome</keyword>
<proteinExistence type="predicted"/>
<name>A0A1P8UP03_9RHOB</name>
<sequence length="765" mass="85722">MTQSHPSLSLADLRMRIESGAVQSPGRTSILAFLDLACSAMGPETFHDPGVLASEASFAASFPRIPDDDLATAYGDAALYGRCRESLLRHARLAGAWPDEDPYTLLNQLARERRLPGVNRKLMEEMFPGTILRDVTRELAIAADCDLRDRKRNAFRNSFSTIDKLRGDPRVVAAGILCPEKIGCFPAYRDGDRHRIELPAALAAVRGRLPAGHALHARRAFELAVDFGLLSEDGPKPGWSLSLEDATRYHVAVRQQISANTAALYLRTLLSLLRCTDPAAVSEDVTADRVRRPERHDKLAEPRKRKTNRKLVILPTAMEAEVAAFAKHRSTSRRRVKDLRRLLRDLLDAGFDIDSPTFLQDAVAFFETRVEERADLTRRDYRTALRTFLAHTQRLSSWQGMISRAKGTIASGPDMQGLLLVRKYAVSSEPPIPPDKIDVEVARGFLLKAQAFRDVAKCLAGLAALDVLRTQYPELLSGPAIGDQRDWLRHRRGEMHTALENSLRSIAEAAGYGAFGVKELITAARRLVELTSDKTVFEAQIDVIPWRNLIAAAAASHPREMLHYRAPLLRLADRVSRVWTPGWQNLQARLVEAGIPRAENPVDTMMDVAGKSALEPWQLDREWAWVHERSLRPDLRRKWVRAIDNFDALQSVPEIAGDGLLPPEKLGPMPRTGARLKNAHFPLPRRFDAALEGETKQVLEAAHFVWRCLREFGDHARGDDPSTGMLVSEEVLERIIREQSFMTPASAQLHVARIRDWRESRFGLV</sequence>
<dbReference type="EMBL" id="CP015093">
    <property type="protein sequence ID" value="APZ51101.1"/>
    <property type="molecule type" value="Genomic_DNA"/>
</dbReference>
<dbReference type="Proteomes" id="UP000187059">
    <property type="component" value="Chromosome"/>
</dbReference>
<dbReference type="OrthoDB" id="7848073at2"/>